<gene>
    <name evidence="1" type="ORF">OJAV_G00225210</name>
</gene>
<organism evidence="1 2">
    <name type="scientific">Oryzias javanicus</name>
    <name type="common">Javanese ricefish</name>
    <name type="synonym">Aplocheilus javanicus</name>
    <dbReference type="NCBI Taxonomy" id="123683"/>
    <lineage>
        <taxon>Eukaryota</taxon>
        <taxon>Metazoa</taxon>
        <taxon>Chordata</taxon>
        <taxon>Craniata</taxon>
        <taxon>Vertebrata</taxon>
        <taxon>Euteleostomi</taxon>
        <taxon>Actinopterygii</taxon>
        <taxon>Neopterygii</taxon>
        <taxon>Teleostei</taxon>
        <taxon>Neoteleostei</taxon>
        <taxon>Acanthomorphata</taxon>
        <taxon>Ovalentaria</taxon>
        <taxon>Atherinomorphae</taxon>
        <taxon>Beloniformes</taxon>
        <taxon>Adrianichthyidae</taxon>
        <taxon>Oryziinae</taxon>
        <taxon>Oryzias</taxon>
    </lineage>
</organism>
<dbReference type="Proteomes" id="UP000283210">
    <property type="component" value="Chromosome 23"/>
</dbReference>
<reference evidence="1 2" key="2">
    <citation type="submission" date="2019-01" db="EMBL/GenBank/DDBJ databases">
        <title>A chromosome length genome reference of the Java medaka (oryzias javanicus).</title>
        <authorList>
            <person name="Herpin A."/>
            <person name="Takehana Y."/>
            <person name="Naruse K."/>
            <person name="Ansai S."/>
            <person name="Kawaguchi M."/>
        </authorList>
    </citation>
    <scope>NUCLEOTIDE SEQUENCE [LARGE SCALE GENOMIC DNA]</scope>
    <source>
        <strain evidence="1">RS831</strain>
        <tissue evidence="1">Whole body</tissue>
    </source>
</reference>
<keyword evidence="2" id="KW-1185">Reference proteome</keyword>
<dbReference type="AlphaFoldDB" id="A0A437C2N4"/>
<reference evidence="1 2" key="1">
    <citation type="submission" date="2018-11" db="EMBL/GenBank/DDBJ databases">
        <authorList>
            <person name="Lopez-Roques C."/>
            <person name="Donnadieu C."/>
            <person name="Bouchez O."/>
            <person name="Klopp C."/>
            <person name="Cabau C."/>
            <person name="Zahm M."/>
        </authorList>
    </citation>
    <scope>NUCLEOTIDE SEQUENCE [LARGE SCALE GENOMIC DNA]</scope>
    <source>
        <strain evidence="1">RS831</strain>
        <tissue evidence="1">Whole body</tissue>
    </source>
</reference>
<proteinExistence type="predicted"/>
<evidence type="ECO:0000313" key="2">
    <source>
        <dbReference type="Proteomes" id="UP000283210"/>
    </source>
</evidence>
<protein>
    <submittedName>
        <fullName evidence="1">Uncharacterized protein</fullName>
    </submittedName>
</protein>
<dbReference type="EMBL" id="CM012459">
    <property type="protein sequence ID" value="RVE56840.1"/>
    <property type="molecule type" value="Genomic_DNA"/>
</dbReference>
<accession>A0A437C2N4</accession>
<evidence type="ECO:0000313" key="1">
    <source>
        <dbReference type="EMBL" id="RVE56840.1"/>
    </source>
</evidence>
<name>A0A437C2N4_ORYJA</name>
<sequence length="66" mass="7238">MKKTWTPPSSNRLGVSASSWRHTSAAHEHVCSLRETLVWSSTLKTEVQHNHGKGCHCNPCAILVSG</sequence>